<protein>
    <submittedName>
        <fullName evidence="2">Uncharacterized protein</fullName>
    </submittedName>
</protein>
<gene>
    <name evidence="2" type="ORF">LTRI10_LOCUS22437</name>
</gene>
<reference evidence="2 3" key="1">
    <citation type="submission" date="2024-04" db="EMBL/GenBank/DDBJ databases">
        <authorList>
            <person name="Fracassetti M."/>
        </authorList>
    </citation>
    <scope>NUCLEOTIDE SEQUENCE [LARGE SCALE GENOMIC DNA]</scope>
</reference>
<name>A0AAV2E513_9ROSI</name>
<dbReference type="AlphaFoldDB" id="A0AAV2E513"/>
<feature type="region of interest" description="Disordered" evidence="1">
    <location>
        <begin position="1"/>
        <end position="24"/>
    </location>
</feature>
<evidence type="ECO:0000313" key="3">
    <source>
        <dbReference type="Proteomes" id="UP001497516"/>
    </source>
</evidence>
<accession>A0AAV2E513</accession>
<keyword evidence="3" id="KW-1185">Reference proteome</keyword>
<dbReference type="EMBL" id="OZ034817">
    <property type="protein sequence ID" value="CAL1381031.1"/>
    <property type="molecule type" value="Genomic_DNA"/>
</dbReference>
<proteinExistence type="predicted"/>
<dbReference type="Proteomes" id="UP001497516">
    <property type="component" value="Chromosome 4"/>
</dbReference>
<sequence>MRIGGEELTGEGTEQASRGGWRRAVAMTSDNHGEAAGARGLAVGSNYRQREGFTALPITPHYPFHNIKP</sequence>
<evidence type="ECO:0000313" key="2">
    <source>
        <dbReference type="EMBL" id="CAL1381031.1"/>
    </source>
</evidence>
<evidence type="ECO:0000256" key="1">
    <source>
        <dbReference type="SAM" id="MobiDB-lite"/>
    </source>
</evidence>
<organism evidence="2 3">
    <name type="scientific">Linum trigynum</name>
    <dbReference type="NCBI Taxonomy" id="586398"/>
    <lineage>
        <taxon>Eukaryota</taxon>
        <taxon>Viridiplantae</taxon>
        <taxon>Streptophyta</taxon>
        <taxon>Embryophyta</taxon>
        <taxon>Tracheophyta</taxon>
        <taxon>Spermatophyta</taxon>
        <taxon>Magnoliopsida</taxon>
        <taxon>eudicotyledons</taxon>
        <taxon>Gunneridae</taxon>
        <taxon>Pentapetalae</taxon>
        <taxon>rosids</taxon>
        <taxon>fabids</taxon>
        <taxon>Malpighiales</taxon>
        <taxon>Linaceae</taxon>
        <taxon>Linum</taxon>
    </lineage>
</organism>